<dbReference type="OrthoDB" id="10680040at2759"/>
<name>A0A9P9DNF9_9HYPO</name>
<dbReference type="Proteomes" id="UP000717696">
    <property type="component" value="Unassembled WGS sequence"/>
</dbReference>
<keyword evidence="3" id="KW-1185">Reference proteome</keyword>
<accession>A0A9P9DNF9</accession>
<evidence type="ECO:0000313" key="3">
    <source>
        <dbReference type="Proteomes" id="UP000717696"/>
    </source>
</evidence>
<comment type="caution">
    <text evidence="2">The sequence shown here is derived from an EMBL/GenBank/DDBJ whole genome shotgun (WGS) entry which is preliminary data.</text>
</comment>
<dbReference type="AlphaFoldDB" id="A0A9P9DNF9"/>
<evidence type="ECO:0000256" key="1">
    <source>
        <dbReference type="SAM" id="MobiDB-lite"/>
    </source>
</evidence>
<protein>
    <submittedName>
        <fullName evidence="2">Uncharacterized protein</fullName>
    </submittedName>
</protein>
<proteinExistence type="predicted"/>
<organism evidence="2 3">
    <name type="scientific">Dactylonectria estremocensis</name>
    <dbReference type="NCBI Taxonomy" id="1079267"/>
    <lineage>
        <taxon>Eukaryota</taxon>
        <taxon>Fungi</taxon>
        <taxon>Dikarya</taxon>
        <taxon>Ascomycota</taxon>
        <taxon>Pezizomycotina</taxon>
        <taxon>Sordariomycetes</taxon>
        <taxon>Hypocreomycetidae</taxon>
        <taxon>Hypocreales</taxon>
        <taxon>Nectriaceae</taxon>
        <taxon>Dactylonectria</taxon>
    </lineage>
</organism>
<sequence>MSRPPTDFDPMGFNTGNDAFVPWVGDNPTNAQRRAYLFDFFAVAALMDDAEASGLETGATQQVAKELHQAGETRILHNVFAYRAAERLWQLVFQDIAFGVKDSNMLQLFAICIRRFRTDPMSLFPSGSPGAAVCGNEPSEPFWSYRFCRKLVRIAAHPLVDSKAAFALILRWATICRTDSRCALQWDKSPTTCSLLHELKLQADFSDRHILPSPLSSLLGVMSRSMASVDVDEYEYDLDEEDLDCIIEALDTSGYHNCEVSYEVFKAARTAWDYPSARDNAAQFIELVNNCQMSAQSNAEPMISRWDLGLAIPTERSKYLRHLPRGSYYDAAVKSPVPADLDAATNHSTGNVDVETVAVEIAPGLTVAKCLRDPRRYAAEGKLSNIPNTFSADNRATIAKLRGLCRHTPDVFYEGVPPMCRGVSIANGGALSPTSHRRGHASTDRLAASP</sequence>
<gene>
    <name evidence="2" type="ORF">B0J13DRAFT_680330</name>
</gene>
<reference evidence="2" key="1">
    <citation type="journal article" date="2021" name="Nat. Commun.">
        <title>Genetic determinants of endophytism in the Arabidopsis root mycobiome.</title>
        <authorList>
            <person name="Mesny F."/>
            <person name="Miyauchi S."/>
            <person name="Thiergart T."/>
            <person name="Pickel B."/>
            <person name="Atanasova L."/>
            <person name="Karlsson M."/>
            <person name="Huettel B."/>
            <person name="Barry K.W."/>
            <person name="Haridas S."/>
            <person name="Chen C."/>
            <person name="Bauer D."/>
            <person name="Andreopoulos W."/>
            <person name="Pangilinan J."/>
            <person name="LaButti K."/>
            <person name="Riley R."/>
            <person name="Lipzen A."/>
            <person name="Clum A."/>
            <person name="Drula E."/>
            <person name="Henrissat B."/>
            <person name="Kohler A."/>
            <person name="Grigoriev I.V."/>
            <person name="Martin F.M."/>
            <person name="Hacquard S."/>
        </authorList>
    </citation>
    <scope>NUCLEOTIDE SEQUENCE</scope>
    <source>
        <strain evidence="2">MPI-CAGE-AT-0021</strain>
    </source>
</reference>
<dbReference type="EMBL" id="JAGMUU010000027">
    <property type="protein sequence ID" value="KAH7121721.1"/>
    <property type="molecule type" value="Genomic_DNA"/>
</dbReference>
<evidence type="ECO:0000313" key="2">
    <source>
        <dbReference type="EMBL" id="KAH7121721.1"/>
    </source>
</evidence>
<feature type="region of interest" description="Disordered" evidence="1">
    <location>
        <begin position="428"/>
        <end position="450"/>
    </location>
</feature>